<feature type="compositionally biased region" description="Low complexity" evidence="1">
    <location>
        <begin position="1"/>
        <end position="20"/>
    </location>
</feature>
<reference evidence="3" key="1">
    <citation type="submission" date="2016-02" db="EMBL/GenBank/DDBJ databases">
        <title>Draft genome sequence of Microdochium bolleyi, a fungal endophyte of beachgrass.</title>
        <authorList>
            <consortium name="DOE Joint Genome Institute"/>
            <person name="David A.S."/>
            <person name="May G."/>
            <person name="Haridas S."/>
            <person name="Lim J."/>
            <person name="Wang M."/>
            <person name="Labutti K."/>
            <person name="Lipzen A."/>
            <person name="Barry K."/>
            <person name="Grigoriev I.V."/>
        </authorList>
    </citation>
    <scope>NUCLEOTIDE SEQUENCE [LARGE SCALE GENOMIC DNA]</scope>
    <source>
        <strain evidence="3">J235TASD1</strain>
    </source>
</reference>
<accession>A0A136JED4</accession>
<evidence type="ECO:0000313" key="3">
    <source>
        <dbReference type="Proteomes" id="UP000070501"/>
    </source>
</evidence>
<dbReference type="EMBL" id="KQ964246">
    <property type="protein sequence ID" value="KXJ95504.1"/>
    <property type="molecule type" value="Genomic_DNA"/>
</dbReference>
<feature type="non-terminal residue" evidence="2">
    <location>
        <position position="121"/>
    </location>
</feature>
<gene>
    <name evidence="2" type="ORF">Micbo1qcDRAFT_157471</name>
</gene>
<evidence type="ECO:0000256" key="1">
    <source>
        <dbReference type="SAM" id="MobiDB-lite"/>
    </source>
</evidence>
<evidence type="ECO:0000313" key="2">
    <source>
        <dbReference type="EMBL" id="KXJ95504.1"/>
    </source>
</evidence>
<sequence length="121" mass="12875">MAIGPTSTSSSPGAASPSSSSRDRSGGFGHSRSRSFAVRRPQARIVELLLDLCDTAIEISPPALKESSQSTGDFRTQSPGSESRTSQVLQWQSPSTNTLDQEHGLALLCADTERVAKEKVE</sequence>
<keyword evidence="3" id="KW-1185">Reference proteome</keyword>
<protein>
    <submittedName>
        <fullName evidence="2">Uncharacterized protein</fullName>
    </submittedName>
</protein>
<dbReference type="InParanoid" id="A0A136JED4"/>
<feature type="region of interest" description="Disordered" evidence="1">
    <location>
        <begin position="1"/>
        <end position="36"/>
    </location>
</feature>
<dbReference type="Proteomes" id="UP000070501">
    <property type="component" value="Unassembled WGS sequence"/>
</dbReference>
<dbReference type="STRING" id="196109.A0A136JED4"/>
<feature type="compositionally biased region" description="Polar residues" evidence="1">
    <location>
        <begin position="66"/>
        <end position="97"/>
    </location>
</feature>
<dbReference type="AlphaFoldDB" id="A0A136JED4"/>
<name>A0A136JED4_9PEZI</name>
<dbReference type="OrthoDB" id="162894at2759"/>
<proteinExistence type="predicted"/>
<feature type="region of interest" description="Disordered" evidence="1">
    <location>
        <begin position="61"/>
        <end position="97"/>
    </location>
</feature>
<organism evidence="2 3">
    <name type="scientific">Microdochium bolleyi</name>
    <dbReference type="NCBI Taxonomy" id="196109"/>
    <lineage>
        <taxon>Eukaryota</taxon>
        <taxon>Fungi</taxon>
        <taxon>Dikarya</taxon>
        <taxon>Ascomycota</taxon>
        <taxon>Pezizomycotina</taxon>
        <taxon>Sordariomycetes</taxon>
        <taxon>Xylariomycetidae</taxon>
        <taxon>Xylariales</taxon>
        <taxon>Microdochiaceae</taxon>
        <taxon>Microdochium</taxon>
    </lineage>
</organism>